<reference evidence="3" key="2">
    <citation type="submission" date="2009-11" db="EMBL/GenBank/DDBJ databases">
        <title>The Genome Sequence of Allomyces macrogynus strain ATCC 38327.</title>
        <authorList>
            <consortium name="The Broad Institute Genome Sequencing Platform"/>
            <person name="Russ C."/>
            <person name="Cuomo C."/>
            <person name="Shea T."/>
            <person name="Young S.K."/>
            <person name="Zeng Q."/>
            <person name="Koehrsen M."/>
            <person name="Haas B."/>
            <person name="Borodovsky M."/>
            <person name="Guigo R."/>
            <person name="Alvarado L."/>
            <person name="Berlin A."/>
            <person name="Borenstein D."/>
            <person name="Chen Z."/>
            <person name="Engels R."/>
            <person name="Freedman E."/>
            <person name="Gellesch M."/>
            <person name="Goldberg J."/>
            <person name="Griggs A."/>
            <person name="Gujja S."/>
            <person name="Heiman D."/>
            <person name="Hepburn T."/>
            <person name="Howarth C."/>
            <person name="Jen D."/>
            <person name="Larson L."/>
            <person name="Lewis B."/>
            <person name="Mehta T."/>
            <person name="Park D."/>
            <person name="Pearson M."/>
            <person name="Roberts A."/>
            <person name="Saif S."/>
            <person name="Shenoy N."/>
            <person name="Sisk P."/>
            <person name="Stolte C."/>
            <person name="Sykes S."/>
            <person name="Walk T."/>
            <person name="White J."/>
            <person name="Yandava C."/>
            <person name="Burger G."/>
            <person name="Gray M.W."/>
            <person name="Holland P.W.H."/>
            <person name="King N."/>
            <person name="Lang F.B.F."/>
            <person name="Roger A.J."/>
            <person name="Ruiz-Trillo I."/>
            <person name="Lander E."/>
            <person name="Nusbaum C."/>
        </authorList>
    </citation>
    <scope>NUCLEOTIDE SEQUENCE [LARGE SCALE GENOMIC DNA]</scope>
    <source>
        <strain evidence="3">ATCC 38327</strain>
    </source>
</reference>
<sequence>MNHHGLFQDATTRRLDVIRASLRDLMYRPPVSAEHLTVYNEFTLRTRTAWRNIQRECIADVVQSFKDGPLAYIVQNRSARYETLHDMLGELHIAHVDEAIALHAQNNRLRIEIEKLKAEIYDLGSRAQKRKRTGIPVQQT</sequence>
<evidence type="ECO:0000256" key="1">
    <source>
        <dbReference type="SAM" id="Coils"/>
    </source>
</evidence>
<evidence type="ECO:0000313" key="2">
    <source>
        <dbReference type="EMBL" id="KNE54030.1"/>
    </source>
</evidence>
<keyword evidence="3" id="KW-1185">Reference proteome</keyword>
<dbReference type="VEuPathDB" id="FungiDB:AMAG_00034"/>
<keyword evidence="1" id="KW-0175">Coiled coil</keyword>
<dbReference type="AlphaFoldDB" id="A0A0L0RVD3"/>
<feature type="coiled-coil region" evidence="1">
    <location>
        <begin position="99"/>
        <end position="126"/>
    </location>
</feature>
<protein>
    <submittedName>
        <fullName evidence="2">Uncharacterized protein</fullName>
    </submittedName>
</protein>
<accession>A0A0L0RVD3</accession>
<proteinExistence type="predicted"/>
<organism evidence="2 3">
    <name type="scientific">Allomyces macrogynus (strain ATCC 38327)</name>
    <name type="common">Allomyces javanicus var. macrogynus</name>
    <dbReference type="NCBI Taxonomy" id="578462"/>
    <lineage>
        <taxon>Eukaryota</taxon>
        <taxon>Fungi</taxon>
        <taxon>Fungi incertae sedis</taxon>
        <taxon>Blastocladiomycota</taxon>
        <taxon>Blastocladiomycetes</taxon>
        <taxon>Blastocladiales</taxon>
        <taxon>Blastocladiaceae</taxon>
        <taxon>Allomyces</taxon>
    </lineage>
</organism>
<dbReference type="Proteomes" id="UP000054350">
    <property type="component" value="Unassembled WGS sequence"/>
</dbReference>
<reference evidence="2 3" key="1">
    <citation type="submission" date="2009-11" db="EMBL/GenBank/DDBJ databases">
        <title>Annotation of Allomyces macrogynus ATCC 38327.</title>
        <authorList>
            <consortium name="The Broad Institute Genome Sequencing Platform"/>
            <person name="Russ C."/>
            <person name="Cuomo C."/>
            <person name="Burger G."/>
            <person name="Gray M.W."/>
            <person name="Holland P.W.H."/>
            <person name="King N."/>
            <person name="Lang F.B.F."/>
            <person name="Roger A.J."/>
            <person name="Ruiz-Trillo I."/>
            <person name="Young S.K."/>
            <person name="Zeng Q."/>
            <person name="Gargeya S."/>
            <person name="Fitzgerald M."/>
            <person name="Haas B."/>
            <person name="Abouelleil A."/>
            <person name="Alvarado L."/>
            <person name="Arachchi H.M."/>
            <person name="Berlin A."/>
            <person name="Chapman S.B."/>
            <person name="Gearin G."/>
            <person name="Goldberg J."/>
            <person name="Griggs A."/>
            <person name="Gujja S."/>
            <person name="Hansen M."/>
            <person name="Heiman D."/>
            <person name="Howarth C."/>
            <person name="Larimer J."/>
            <person name="Lui A."/>
            <person name="MacDonald P.J.P."/>
            <person name="McCowen C."/>
            <person name="Montmayeur A."/>
            <person name="Murphy C."/>
            <person name="Neiman D."/>
            <person name="Pearson M."/>
            <person name="Priest M."/>
            <person name="Roberts A."/>
            <person name="Saif S."/>
            <person name="Shea T."/>
            <person name="Sisk P."/>
            <person name="Stolte C."/>
            <person name="Sykes S."/>
            <person name="Wortman J."/>
            <person name="Nusbaum C."/>
            <person name="Birren B."/>
        </authorList>
    </citation>
    <scope>NUCLEOTIDE SEQUENCE [LARGE SCALE GENOMIC DNA]</scope>
    <source>
        <strain evidence="2 3">ATCC 38327</strain>
    </source>
</reference>
<evidence type="ECO:0000313" key="3">
    <source>
        <dbReference type="Proteomes" id="UP000054350"/>
    </source>
</evidence>
<name>A0A0L0RVD3_ALLM3</name>
<dbReference type="EMBL" id="GG745328">
    <property type="protein sequence ID" value="KNE54030.1"/>
    <property type="molecule type" value="Genomic_DNA"/>
</dbReference>
<gene>
    <name evidence="2" type="ORF">AMAG_00034</name>
</gene>